<evidence type="ECO:0000313" key="3">
    <source>
        <dbReference type="Proteomes" id="UP000642070"/>
    </source>
</evidence>
<dbReference type="EMBL" id="BMPI01000051">
    <property type="protein sequence ID" value="GGM65034.1"/>
    <property type="molecule type" value="Genomic_DNA"/>
</dbReference>
<comment type="caution">
    <text evidence="2">The sequence shown here is derived from an EMBL/GenBank/DDBJ whole genome shotgun (WGS) entry which is preliminary data.</text>
</comment>
<keyword evidence="1" id="KW-0472">Membrane</keyword>
<dbReference type="Proteomes" id="UP000642070">
    <property type="component" value="Unassembled WGS sequence"/>
</dbReference>
<reference evidence="2" key="2">
    <citation type="submission" date="2020-09" db="EMBL/GenBank/DDBJ databases">
        <authorList>
            <person name="Sun Q."/>
            <person name="Ohkuma M."/>
        </authorList>
    </citation>
    <scope>NUCLEOTIDE SEQUENCE</scope>
    <source>
        <strain evidence="2">JCM 19831</strain>
    </source>
</reference>
<reference evidence="2" key="1">
    <citation type="journal article" date="2014" name="Int. J. Syst. Evol. Microbiol.">
        <title>Complete genome sequence of Corynebacterium casei LMG S-19264T (=DSM 44701T), isolated from a smear-ripened cheese.</title>
        <authorList>
            <consortium name="US DOE Joint Genome Institute (JGI-PGF)"/>
            <person name="Walter F."/>
            <person name="Albersmeier A."/>
            <person name="Kalinowski J."/>
            <person name="Ruckert C."/>
        </authorList>
    </citation>
    <scope>NUCLEOTIDE SEQUENCE</scope>
    <source>
        <strain evidence="2">JCM 19831</strain>
    </source>
</reference>
<dbReference type="GO" id="GO:0005886">
    <property type="term" value="C:plasma membrane"/>
    <property type="evidence" value="ECO:0007669"/>
    <property type="project" value="UniProtKB-SubCell"/>
</dbReference>
<keyword evidence="1" id="KW-0812">Transmembrane</keyword>
<keyword evidence="1" id="KW-1133">Transmembrane helix</keyword>
<organism evidence="2 3">
    <name type="scientific">Dactylosporangium sucinum</name>
    <dbReference type="NCBI Taxonomy" id="1424081"/>
    <lineage>
        <taxon>Bacteria</taxon>
        <taxon>Bacillati</taxon>
        <taxon>Actinomycetota</taxon>
        <taxon>Actinomycetes</taxon>
        <taxon>Micromonosporales</taxon>
        <taxon>Micromonosporaceae</taxon>
        <taxon>Dactylosporangium</taxon>
    </lineage>
</organism>
<keyword evidence="3" id="KW-1185">Reference proteome</keyword>
<feature type="transmembrane region" description="Helical" evidence="1">
    <location>
        <begin position="126"/>
        <end position="148"/>
    </location>
</feature>
<proteinExistence type="predicted"/>
<feature type="transmembrane region" description="Helical" evidence="1">
    <location>
        <begin position="50"/>
        <end position="73"/>
    </location>
</feature>
<accession>A0A917U840</accession>
<feature type="transmembrane region" description="Helical" evidence="1">
    <location>
        <begin position="94"/>
        <end position="120"/>
    </location>
</feature>
<dbReference type="PANTHER" id="PTHR37305:SF1">
    <property type="entry name" value="MEMBRANE PROTEIN"/>
    <property type="match status" value="1"/>
</dbReference>
<protein>
    <submittedName>
        <fullName evidence="2">ABC transporter permease</fullName>
    </submittedName>
</protein>
<feature type="transmembrane region" description="Helical" evidence="1">
    <location>
        <begin position="203"/>
        <end position="224"/>
    </location>
</feature>
<gene>
    <name evidence="2" type="ORF">GCM10007977_078140</name>
</gene>
<evidence type="ECO:0000313" key="2">
    <source>
        <dbReference type="EMBL" id="GGM65034.1"/>
    </source>
</evidence>
<dbReference type="RefSeq" id="WP_190255091.1">
    <property type="nucleotide sequence ID" value="NZ_BMPI01000051.1"/>
</dbReference>
<name>A0A917U840_9ACTN</name>
<evidence type="ECO:0000256" key="1">
    <source>
        <dbReference type="SAM" id="Phobius"/>
    </source>
</evidence>
<dbReference type="PANTHER" id="PTHR37305">
    <property type="entry name" value="INTEGRAL MEMBRANE PROTEIN-RELATED"/>
    <property type="match status" value="1"/>
</dbReference>
<feature type="transmembrane region" description="Helical" evidence="1">
    <location>
        <begin position="155"/>
        <end position="174"/>
    </location>
</feature>
<dbReference type="AlphaFoldDB" id="A0A917U840"/>
<dbReference type="Pfam" id="PF12679">
    <property type="entry name" value="ABC2_membrane_2"/>
    <property type="match status" value="1"/>
</dbReference>
<dbReference type="GO" id="GO:0140359">
    <property type="term" value="F:ABC-type transporter activity"/>
    <property type="evidence" value="ECO:0007669"/>
    <property type="project" value="InterPro"/>
</dbReference>
<sequence>MNPTIARITARGLLGRRRIWLLVPLPLILVGLALLARAFGATPQEWGEPVIVGLGFTAVLPVIALIVGTGVLGSEIDDGTITHILAKPLPRAEIVFTKLAVAVGVTAAFAGAPLFVAGVIANSLPLAFALVVGAVVGSLAYSALFVMVSVMTRRPVLLGLVYVVLWEGLLGNILSGTQKLSIQQYVLSIVDWLAPTDILQGKVSVPVSFVMAAVFTVAASAYAVQRLRTFSVAGETG</sequence>